<sequence length="68" mass="7414">MKTIHLRHNRASKKRHIPTSAVLEDCRMISDDGLAAIASSGDPEGCSNLELVDLKVRVASDSDVTLRI</sequence>
<keyword evidence="2" id="KW-1185">Reference proteome</keyword>
<dbReference type="EMBL" id="CM047587">
    <property type="protein sequence ID" value="KAI9908275.1"/>
    <property type="molecule type" value="Genomic_DNA"/>
</dbReference>
<evidence type="ECO:0000313" key="2">
    <source>
        <dbReference type="Proteomes" id="UP001163321"/>
    </source>
</evidence>
<reference evidence="1 2" key="1">
    <citation type="journal article" date="2022" name="bioRxiv">
        <title>The genome of the oomycete Peronosclerospora sorghi, a cosmopolitan pathogen of maize and sorghum, is inflated with dispersed pseudogenes.</title>
        <authorList>
            <person name="Fletcher K."/>
            <person name="Martin F."/>
            <person name="Isakeit T."/>
            <person name="Cavanaugh K."/>
            <person name="Magill C."/>
            <person name="Michelmore R."/>
        </authorList>
    </citation>
    <scope>NUCLEOTIDE SEQUENCE [LARGE SCALE GENOMIC DNA]</scope>
    <source>
        <strain evidence="1">P6</strain>
    </source>
</reference>
<organism evidence="1 2">
    <name type="scientific">Peronosclerospora sorghi</name>
    <dbReference type="NCBI Taxonomy" id="230839"/>
    <lineage>
        <taxon>Eukaryota</taxon>
        <taxon>Sar</taxon>
        <taxon>Stramenopiles</taxon>
        <taxon>Oomycota</taxon>
        <taxon>Peronosporomycetes</taxon>
        <taxon>Peronosporales</taxon>
        <taxon>Peronosporaceae</taxon>
        <taxon>Peronosclerospora</taxon>
    </lineage>
</organism>
<proteinExistence type="predicted"/>
<name>A0ACC0VP17_9STRA</name>
<dbReference type="Proteomes" id="UP001163321">
    <property type="component" value="Chromosome 8"/>
</dbReference>
<gene>
    <name evidence="1" type="ORF">PsorP6_004486</name>
</gene>
<protein>
    <submittedName>
        <fullName evidence="1">Uncharacterized protein</fullName>
    </submittedName>
</protein>
<accession>A0ACC0VP17</accession>
<evidence type="ECO:0000313" key="1">
    <source>
        <dbReference type="EMBL" id="KAI9908275.1"/>
    </source>
</evidence>
<comment type="caution">
    <text evidence="1">The sequence shown here is derived from an EMBL/GenBank/DDBJ whole genome shotgun (WGS) entry which is preliminary data.</text>
</comment>